<evidence type="ECO:0000313" key="2">
    <source>
        <dbReference type="EMBL" id="CAJ1954227.1"/>
    </source>
</evidence>
<reference evidence="2" key="1">
    <citation type="submission" date="2023-08" db="EMBL/GenBank/DDBJ databases">
        <authorList>
            <person name="Audoor S."/>
            <person name="Bilcke G."/>
        </authorList>
    </citation>
    <scope>NUCLEOTIDE SEQUENCE</scope>
</reference>
<evidence type="ECO:0000313" key="3">
    <source>
        <dbReference type="Proteomes" id="UP001295423"/>
    </source>
</evidence>
<sequence>MHSPPLQDYFTRLLKEQNVTVSSLEVQIVDDNARLSSKNNHTTTRRFIGASKSSKTCRWSSSPTTSIQSRLNGHSNSYSSPTTKMTVGAMLNTTTTTSRPAPRTTRLLNCDKWSATPVTTVTNVSSRPQSIADVPPSAKFPRSASASVMLVPKRDHPPPAAEQPASLRRCTSLDAPIMLPIRMSSFSSKSKDYTTLDKVSMNSATSSTSCANTRFG</sequence>
<organism evidence="2 3">
    <name type="scientific">Cylindrotheca closterium</name>
    <dbReference type="NCBI Taxonomy" id="2856"/>
    <lineage>
        <taxon>Eukaryota</taxon>
        <taxon>Sar</taxon>
        <taxon>Stramenopiles</taxon>
        <taxon>Ochrophyta</taxon>
        <taxon>Bacillariophyta</taxon>
        <taxon>Bacillariophyceae</taxon>
        <taxon>Bacillariophycidae</taxon>
        <taxon>Bacillariales</taxon>
        <taxon>Bacillariaceae</taxon>
        <taxon>Cylindrotheca</taxon>
    </lineage>
</organism>
<comment type="caution">
    <text evidence="2">The sequence shown here is derived from an EMBL/GenBank/DDBJ whole genome shotgun (WGS) entry which is preliminary data.</text>
</comment>
<feature type="compositionally biased region" description="Polar residues" evidence="1">
    <location>
        <begin position="63"/>
        <end position="82"/>
    </location>
</feature>
<gene>
    <name evidence="2" type="ORF">CYCCA115_LOCUS14822</name>
</gene>
<accession>A0AAD2FVB3</accession>
<dbReference type="AlphaFoldDB" id="A0AAD2FVB3"/>
<evidence type="ECO:0000256" key="1">
    <source>
        <dbReference type="SAM" id="MobiDB-lite"/>
    </source>
</evidence>
<keyword evidence="3" id="KW-1185">Reference proteome</keyword>
<dbReference type="EMBL" id="CAKOGP040001858">
    <property type="protein sequence ID" value="CAJ1954227.1"/>
    <property type="molecule type" value="Genomic_DNA"/>
</dbReference>
<proteinExistence type="predicted"/>
<dbReference type="Proteomes" id="UP001295423">
    <property type="component" value="Unassembled WGS sequence"/>
</dbReference>
<name>A0AAD2FVB3_9STRA</name>
<feature type="region of interest" description="Disordered" evidence="1">
    <location>
        <begin position="59"/>
        <end position="82"/>
    </location>
</feature>
<protein>
    <submittedName>
        <fullName evidence="2">Uncharacterized protein</fullName>
    </submittedName>
</protein>